<dbReference type="OrthoDB" id="651281at2"/>
<name>A0A323UF07_RHOPL</name>
<dbReference type="Pfam" id="PF00149">
    <property type="entry name" value="Metallophos"/>
    <property type="match status" value="1"/>
</dbReference>
<evidence type="ECO:0000256" key="3">
    <source>
        <dbReference type="ARBA" id="ARBA00023004"/>
    </source>
</evidence>
<dbReference type="Proteomes" id="UP000248134">
    <property type="component" value="Unassembled WGS sequence"/>
</dbReference>
<evidence type="ECO:0000313" key="6">
    <source>
        <dbReference type="EMBL" id="PZA10733.1"/>
    </source>
</evidence>
<evidence type="ECO:0000256" key="2">
    <source>
        <dbReference type="ARBA" id="ARBA00022801"/>
    </source>
</evidence>
<dbReference type="PANTHER" id="PTHR42988">
    <property type="entry name" value="PHOSPHOHYDROLASE"/>
    <property type="match status" value="1"/>
</dbReference>
<dbReference type="CDD" id="cd07402">
    <property type="entry name" value="MPP_GpdQ"/>
    <property type="match status" value="1"/>
</dbReference>
<evidence type="ECO:0000256" key="4">
    <source>
        <dbReference type="ARBA" id="ARBA00025742"/>
    </source>
</evidence>
<dbReference type="GO" id="GO:0046872">
    <property type="term" value="F:metal ion binding"/>
    <property type="evidence" value="ECO:0007669"/>
    <property type="project" value="UniProtKB-KW"/>
</dbReference>
<dbReference type="InterPro" id="IPR029052">
    <property type="entry name" value="Metallo-depent_PP-like"/>
</dbReference>
<evidence type="ECO:0000256" key="1">
    <source>
        <dbReference type="ARBA" id="ARBA00022723"/>
    </source>
</evidence>
<dbReference type="AlphaFoldDB" id="A0A323UF07"/>
<sequence>MKLIHLSDIHLTTPGATIGGRNPRLNFERALTHILRDHHDAELMVITGDLSDWGDADDYRWLKAQIDAFPIPVRLCIGNHDRRENFLSVFPECADEHGLVQAVVDTPAGRCLLLDTAEAGTHAGRYCETRRAWLTRQLAEHPGPFLLFMHHNPMPTHLGPMDQIRLLDDAAFRRIVGRHRDRIRHIFFGHCHLPLAGSVAGVPVSSLRGTNHASYPLFSEHRMLSASDLPESYGVVFFGDDYVTVHMVEFGYTGEVRVEGSPDYNAWNRETMPR</sequence>
<proteinExistence type="inferred from homology"/>
<organism evidence="6 7">
    <name type="scientific">Rhodopseudomonas palustris</name>
    <dbReference type="NCBI Taxonomy" id="1076"/>
    <lineage>
        <taxon>Bacteria</taxon>
        <taxon>Pseudomonadati</taxon>
        <taxon>Pseudomonadota</taxon>
        <taxon>Alphaproteobacteria</taxon>
        <taxon>Hyphomicrobiales</taxon>
        <taxon>Nitrobacteraceae</taxon>
        <taxon>Rhodopseudomonas</taxon>
    </lineage>
</organism>
<keyword evidence="3" id="KW-0408">Iron</keyword>
<dbReference type="SUPFAM" id="SSF56300">
    <property type="entry name" value="Metallo-dependent phosphatases"/>
    <property type="match status" value="1"/>
</dbReference>
<dbReference type="RefSeq" id="WP_110786829.1">
    <property type="nucleotide sequence ID" value="NZ_QKQS01000023.1"/>
</dbReference>
<protein>
    <submittedName>
        <fullName evidence="6">Phosphodiesterase</fullName>
    </submittedName>
</protein>
<dbReference type="GO" id="GO:0004112">
    <property type="term" value="F:cyclic-nucleotide phosphodiesterase activity"/>
    <property type="evidence" value="ECO:0007669"/>
    <property type="project" value="InterPro"/>
</dbReference>
<dbReference type="InterPro" id="IPR050884">
    <property type="entry name" value="CNP_phosphodiesterase-III"/>
</dbReference>
<dbReference type="EMBL" id="QKQS01000023">
    <property type="protein sequence ID" value="PZA10733.1"/>
    <property type="molecule type" value="Genomic_DNA"/>
</dbReference>
<evidence type="ECO:0000259" key="5">
    <source>
        <dbReference type="Pfam" id="PF00149"/>
    </source>
</evidence>
<gene>
    <name evidence="6" type="ORF">DNX69_15405</name>
</gene>
<comment type="similarity">
    <text evidence="4">Belongs to the cyclic nucleotide phosphodiesterase class-III family.</text>
</comment>
<keyword evidence="1" id="KW-0479">Metal-binding</keyword>
<keyword evidence="2" id="KW-0378">Hydrolase</keyword>
<dbReference type="InterPro" id="IPR026575">
    <property type="entry name" value="GpdQ/CpdA-like"/>
</dbReference>
<feature type="domain" description="Calcineurin-like phosphoesterase" evidence="5">
    <location>
        <begin position="1"/>
        <end position="193"/>
    </location>
</feature>
<dbReference type="Gene3D" id="3.60.21.10">
    <property type="match status" value="1"/>
</dbReference>
<accession>A0A323UF07</accession>
<reference evidence="6 7" key="1">
    <citation type="submission" date="2018-06" db="EMBL/GenBank/DDBJ databases">
        <title>Draft Whole-Genome Sequence of the purple photosynthetic bacterium Rhodospeudomonas palustris XCP.</title>
        <authorList>
            <person name="Rayyan A."/>
            <person name="Meyer T.E."/>
            <person name="Kyndt J.A."/>
        </authorList>
    </citation>
    <scope>NUCLEOTIDE SEQUENCE [LARGE SCALE GENOMIC DNA]</scope>
    <source>
        <strain evidence="6 7">XCP</strain>
    </source>
</reference>
<evidence type="ECO:0000313" key="7">
    <source>
        <dbReference type="Proteomes" id="UP000248134"/>
    </source>
</evidence>
<dbReference type="InterPro" id="IPR004843">
    <property type="entry name" value="Calcineurin-like_PHP"/>
</dbReference>
<comment type="caution">
    <text evidence="6">The sequence shown here is derived from an EMBL/GenBank/DDBJ whole genome shotgun (WGS) entry which is preliminary data.</text>
</comment>
<dbReference type="PANTHER" id="PTHR42988:SF2">
    <property type="entry name" value="CYCLIC NUCLEOTIDE PHOSPHODIESTERASE CBUA0032-RELATED"/>
    <property type="match status" value="1"/>
</dbReference>